<dbReference type="GO" id="GO:0016787">
    <property type="term" value="F:hydrolase activity"/>
    <property type="evidence" value="ECO:0007669"/>
    <property type="project" value="UniProtKB-KW"/>
</dbReference>
<comment type="caution">
    <text evidence="5">The sequence shown here is derived from an EMBL/GenBank/DDBJ whole genome shotgun (WGS) entry which is preliminary data.</text>
</comment>
<evidence type="ECO:0000256" key="3">
    <source>
        <dbReference type="PROSITE-ProRule" id="PRU10038"/>
    </source>
</evidence>
<dbReference type="EMBL" id="MU853583">
    <property type="protein sequence ID" value="KAK4143711.1"/>
    <property type="molecule type" value="Genomic_DNA"/>
</dbReference>
<accession>A0AAN6V3D8</accession>
<dbReference type="InterPro" id="IPR050300">
    <property type="entry name" value="GDXG_lipolytic_enzyme"/>
</dbReference>
<keyword evidence="2 5" id="KW-0378">Hydrolase</keyword>
<evidence type="ECO:0000256" key="2">
    <source>
        <dbReference type="ARBA" id="ARBA00022801"/>
    </source>
</evidence>
<sequence>MANTSAWTRQPGFFVYTTYTIAKAVVKLPSLMLLYTIAQFRPVREWTHKQAFVVALTRFFFEYSTTVEFSPAQTLDPGQEKDRFVAIDPIQQATIPIYTGIATPQPNGIRPTKIGAVWHPAPPSTKDGVSSLATAERVFLHFHGGAYVVFDCRDREMAVGASLLLSAATTGNKNATAAVLCPQYRLASHHHLHAQNSNGGGGHFPAALQDAITSYAHLIHRLAVPGSKIIISGDSAGGNLALALLRYLEDEKATHGLPLPRGVMLWSPWTDLSVTAAELEKRKEDKSDLVPPVMVKWALRVFLPEALSTASSSTDQEEAGKGVAENPYISPVKKAIVTDVPVWVQFGGREVLREDIVRWAEVQKQGGGKVKAYEIGVAPHDVFMAAEGLGLKEEVGEAAGDGLRFLDE</sequence>
<feature type="domain" description="Alpha/beta hydrolase fold-3" evidence="4">
    <location>
        <begin position="140"/>
        <end position="383"/>
    </location>
</feature>
<dbReference type="PROSITE" id="PS01174">
    <property type="entry name" value="LIPASE_GDXG_SER"/>
    <property type="match status" value="1"/>
</dbReference>
<dbReference type="InterPro" id="IPR013094">
    <property type="entry name" value="AB_hydrolase_3"/>
</dbReference>
<name>A0AAN6V3D8_9PEZI</name>
<dbReference type="Proteomes" id="UP001302676">
    <property type="component" value="Unassembled WGS sequence"/>
</dbReference>
<evidence type="ECO:0000313" key="5">
    <source>
        <dbReference type="EMBL" id="KAK4143711.1"/>
    </source>
</evidence>
<dbReference type="Pfam" id="PF07859">
    <property type="entry name" value="Abhydrolase_3"/>
    <property type="match status" value="1"/>
</dbReference>
<reference evidence="5" key="2">
    <citation type="submission" date="2023-05" db="EMBL/GenBank/DDBJ databases">
        <authorList>
            <consortium name="Lawrence Berkeley National Laboratory"/>
            <person name="Steindorff A."/>
            <person name="Hensen N."/>
            <person name="Bonometti L."/>
            <person name="Westerberg I."/>
            <person name="Brannstrom I.O."/>
            <person name="Guillou S."/>
            <person name="Cros-Aarteil S."/>
            <person name="Calhoun S."/>
            <person name="Haridas S."/>
            <person name="Kuo A."/>
            <person name="Mondo S."/>
            <person name="Pangilinan J."/>
            <person name="Riley R."/>
            <person name="Labutti K."/>
            <person name="Andreopoulos B."/>
            <person name="Lipzen A."/>
            <person name="Chen C."/>
            <person name="Yanf M."/>
            <person name="Daum C."/>
            <person name="Ng V."/>
            <person name="Clum A."/>
            <person name="Ohm R."/>
            <person name="Martin F."/>
            <person name="Silar P."/>
            <person name="Natvig D."/>
            <person name="Lalanne C."/>
            <person name="Gautier V."/>
            <person name="Ament-Velasquez S.L."/>
            <person name="Kruys A."/>
            <person name="Hutchinson M.I."/>
            <person name="Powell A.J."/>
            <person name="Barry K."/>
            <person name="Miller A.N."/>
            <person name="Grigoriev I.V."/>
            <person name="Debuchy R."/>
            <person name="Gladieux P."/>
            <person name="Thoren M.H."/>
            <person name="Johannesson H."/>
        </authorList>
    </citation>
    <scope>NUCLEOTIDE SEQUENCE</scope>
    <source>
        <strain evidence="5">CBS 141.50</strain>
    </source>
</reference>
<gene>
    <name evidence="5" type="ORF">C8A04DRAFT_12042</name>
</gene>
<dbReference type="PANTHER" id="PTHR48081:SF17">
    <property type="entry name" value="ALPHA_BETA HYDROLASE FOLD-3 DOMAIN-CONTAINING PROTEIN"/>
    <property type="match status" value="1"/>
</dbReference>
<dbReference type="Gene3D" id="3.40.50.1820">
    <property type="entry name" value="alpha/beta hydrolase"/>
    <property type="match status" value="1"/>
</dbReference>
<protein>
    <submittedName>
        <fullName evidence="5">Alpha/Beta hydrolase protein</fullName>
    </submittedName>
</protein>
<dbReference type="InterPro" id="IPR033140">
    <property type="entry name" value="Lipase_GDXG_put_SER_AS"/>
</dbReference>
<feature type="active site" evidence="3">
    <location>
        <position position="235"/>
    </location>
</feature>
<evidence type="ECO:0000256" key="1">
    <source>
        <dbReference type="ARBA" id="ARBA00010515"/>
    </source>
</evidence>
<dbReference type="InterPro" id="IPR029058">
    <property type="entry name" value="AB_hydrolase_fold"/>
</dbReference>
<reference evidence="5" key="1">
    <citation type="journal article" date="2023" name="Mol. Phylogenet. Evol.">
        <title>Genome-scale phylogeny and comparative genomics of the fungal order Sordariales.</title>
        <authorList>
            <person name="Hensen N."/>
            <person name="Bonometti L."/>
            <person name="Westerberg I."/>
            <person name="Brannstrom I.O."/>
            <person name="Guillou S."/>
            <person name="Cros-Aarteil S."/>
            <person name="Calhoun S."/>
            <person name="Haridas S."/>
            <person name="Kuo A."/>
            <person name="Mondo S."/>
            <person name="Pangilinan J."/>
            <person name="Riley R."/>
            <person name="LaButti K."/>
            <person name="Andreopoulos B."/>
            <person name="Lipzen A."/>
            <person name="Chen C."/>
            <person name="Yan M."/>
            <person name="Daum C."/>
            <person name="Ng V."/>
            <person name="Clum A."/>
            <person name="Steindorff A."/>
            <person name="Ohm R.A."/>
            <person name="Martin F."/>
            <person name="Silar P."/>
            <person name="Natvig D.O."/>
            <person name="Lalanne C."/>
            <person name="Gautier V."/>
            <person name="Ament-Velasquez S.L."/>
            <person name="Kruys A."/>
            <person name="Hutchinson M.I."/>
            <person name="Powell A.J."/>
            <person name="Barry K."/>
            <person name="Miller A.N."/>
            <person name="Grigoriev I.V."/>
            <person name="Debuchy R."/>
            <person name="Gladieux P."/>
            <person name="Hiltunen Thoren M."/>
            <person name="Johannesson H."/>
        </authorList>
    </citation>
    <scope>NUCLEOTIDE SEQUENCE</scope>
    <source>
        <strain evidence="5">CBS 141.50</strain>
    </source>
</reference>
<dbReference type="SUPFAM" id="SSF53474">
    <property type="entry name" value="alpha/beta-Hydrolases"/>
    <property type="match status" value="1"/>
</dbReference>
<dbReference type="AlphaFoldDB" id="A0AAN6V3D8"/>
<organism evidence="5 6">
    <name type="scientific">Dichotomopilus funicola</name>
    <dbReference type="NCBI Taxonomy" id="1934379"/>
    <lineage>
        <taxon>Eukaryota</taxon>
        <taxon>Fungi</taxon>
        <taxon>Dikarya</taxon>
        <taxon>Ascomycota</taxon>
        <taxon>Pezizomycotina</taxon>
        <taxon>Sordariomycetes</taxon>
        <taxon>Sordariomycetidae</taxon>
        <taxon>Sordariales</taxon>
        <taxon>Chaetomiaceae</taxon>
        <taxon>Dichotomopilus</taxon>
    </lineage>
</organism>
<dbReference type="PANTHER" id="PTHR48081">
    <property type="entry name" value="AB HYDROLASE SUPERFAMILY PROTEIN C4A8.06C"/>
    <property type="match status" value="1"/>
</dbReference>
<evidence type="ECO:0000313" key="6">
    <source>
        <dbReference type="Proteomes" id="UP001302676"/>
    </source>
</evidence>
<keyword evidence="6" id="KW-1185">Reference proteome</keyword>
<comment type="similarity">
    <text evidence="1">Belongs to the 'GDXG' lipolytic enzyme family.</text>
</comment>
<dbReference type="RefSeq" id="XP_062637082.1">
    <property type="nucleotide sequence ID" value="XM_062777197.1"/>
</dbReference>
<dbReference type="GeneID" id="87813810"/>
<proteinExistence type="inferred from homology"/>
<evidence type="ECO:0000259" key="4">
    <source>
        <dbReference type="Pfam" id="PF07859"/>
    </source>
</evidence>